<dbReference type="GO" id="GO:0006166">
    <property type="term" value="P:purine ribonucleoside salvage"/>
    <property type="evidence" value="ECO:0007669"/>
    <property type="project" value="UniProtKB-KW"/>
</dbReference>
<evidence type="ECO:0000256" key="15">
    <source>
        <dbReference type="RuleBase" id="RU364099"/>
    </source>
</evidence>
<dbReference type="CDD" id="cd06223">
    <property type="entry name" value="PRTases_typeI"/>
    <property type="match status" value="1"/>
</dbReference>
<keyword evidence="10 15" id="KW-0660">Purine salvage</keyword>
<dbReference type="EC" id="2.4.2.8" evidence="15"/>
<dbReference type="PANTHER" id="PTHR43340">
    <property type="entry name" value="HYPOXANTHINE-GUANINE PHOSPHORIBOSYLTRANSFERASE"/>
    <property type="match status" value="1"/>
</dbReference>
<keyword evidence="11 15" id="KW-0547">Nucleotide-binding</keyword>
<keyword evidence="7 15" id="KW-0328">Glycosyltransferase</keyword>
<evidence type="ECO:0000256" key="6">
    <source>
        <dbReference type="ARBA" id="ARBA00022490"/>
    </source>
</evidence>
<keyword evidence="6 15" id="KW-0963">Cytoplasm</keyword>
<comment type="similarity">
    <text evidence="5 15">Belongs to the purine/pyrimidine phosphoribosyltransferase family.</text>
</comment>
<protein>
    <recommendedName>
        <fullName evidence="15">Hypoxanthine phosphoribosyltransferase</fullName>
        <ecNumber evidence="15">2.4.2.8</ecNumber>
    </recommendedName>
</protein>
<evidence type="ECO:0000256" key="4">
    <source>
        <dbReference type="ARBA" id="ARBA00004676"/>
    </source>
</evidence>
<comment type="caution">
    <text evidence="17">The sequence shown here is derived from an EMBL/GenBank/DDBJ whole genome shotgun (WGS) entry which is preliminary data.</text>
</comment>
<evidence type="ECO:0000256" key="13">
    <source>
        <dbReference type="ARBA" id="ARBA00048811"/>
    </source>
</evidence>
<dbReference type="SUPFAM" id="SSF53271">
    <property type="entry name" value="PRTase-like"/>
    <property type="match status" value="1"/>
</dbReference>
<evidence type="ECO:0000256" key="8">
    <source>
        <dbReference type="ARBA" id="ARBA00022679"/>
    </source>
</evidence>
<proteinExistence type="inferred from homology"/>
<evidence type="ECO:0000256" key="2">
    <source>
        <dbReference type="ARBA" id="ARBA00004496"/>
    </source>
</evidence>
<comment type="cofactor">
    <cofactor evidence="1 15">
        <name>Mg(2+)</name>
        <dbReference type="ChEBI" id="CHEBI:18420"/>
    </cofactor>
</comment>
<comment type="pathway">
    <text evidence="4">Purine metabolism; GMP biosynthesis via salvage pathway; GMP from guanine: step 1/1.</text>
</comment>
<dbReference type="InterPro" id="IPR029057">
    <property type="entry name" value="PRTase-like"/>
</dbReference>
<comment type="subcellular location">
    <subcellularLocation>
        <location evidence="2 15">Cytoplasm</location>
    </subcellularLocation>
</comment>
<comment type="catalytic activity">
    <reaction evidence="14">
        <text>IMP + diphosphate = hypoxanthine + 5-phospho-alpha-D-ribose 1-diphosphate</text>
        <dbReference type="Rhea" id="RHEA:17973"/>
        <dbReference type="ChEBI" id="CHEBI:17368"/>
        <dbReference type="ChEBI" id="CHEBI:33019"/>
        <dbReference type="ChEBI" id="CHEBI:58017"/>
        <dbReference type="ChEBI" id="CHEBI:58053"/>
        <dbReference type="EC" id="2.4.2.8"/>
    </reaction>
    <physiologicalReaction direction="right-to-left" evidence="14">
        <dbReference type="Rhea" id="RHEA:17975"/>
    </physiologicalReaction>
</comment>
<dbReference type="GO" id="GO:0005737">
    <property type="term" value="C:cytoplasm"/>
    <property type="evidence" value="ECO:0007669"/>
    <property type="project" value="UniProtKB-SubCell"/>
</dbReference>
<reference evidence="17" key="1">
    <citation type="submission" date="2020-10" db="EMBL/GenBank/DDBJ databases">
        <title>Ca. Dormibacterota MAGs.</title>
        <authorList>
            <person name="Montgomery K."/>
        </authorList>
    </citation>
    <scope>NUCLEOTIDE SEQUENCE [LARGE SCALE GENOMIC DNA]</scope>
    <source>
        <strain evidence="17">SC8812_S17_10</strain>
    </source>
</reference>
<dbReference type="PANTHER" id="PTHR43340:SF1">
    <property type="entry name" value="HYPOXANTHINE PHOSPHORIBOSYLTRANSFERASE"/>
    <property type="match status" value="1"/>
</dbReference>
<dbReference type="InterPro" id="IPR005904">
    <property type="entry name" value="Hxn_phspho_trans"/>
</dbReference>
<comment type="catalytic activity">
    <reaction evidence="13">
        <text>GMP + diphosphate = guanine + 5-phospho-alpha-D-ribose 1-diphosphate</text>
        <dbReference type="Rhea" id="RHEA:25424"/>
        <dbReference type="ChEBI" id="CHEBI:16235"/>
        <dbReference type="ChEBI" id="CHEBI:33019"/>
        <dbReference type="ChEBI" id="CHEBI:58017"/>
        <dbReference type="ChEBI" id="CHEBI:58115"/>
        <dbReference type="EC" id="2.4.2.8"/>
    </reaction>
    <physiologicalReaction direction="right-to-left" evidence="13">
        <dbReference type="Rhea" id="RHEA:25426"/>
    </physiologicalReaction>
</comment>
<evidence type="ECO:0000256" key="11">
    <source>
        <dbReference type="ARBA" id="ARBA00022741"/>
    </source>
</evidence>
<dbReference type="Proteomes" id="UP000612893">
    <property type="component" value="Unassembled WGS sequence"/>
</dbReference>
<organism evidence="17 18">
    <name type="scientific">Candidatus Nephthysia bennettiae</name>
    <dbReference type="NCBI Taxonomy" id="3127016"/>
    <lineage>
        <taxon>Bacteria</taxon>
        <taxon>Bacillati</taxon>
        <taxon>Candidatus Dormiibacterota</taxon>
        <taxon>Candidatus Dormibacteria</taxon>
        <taxon>Candidatus Dormibacterales</taxon>
        <taxon>Candidatus Dormibacteraceae</taxon>
        <taxon>Candidatus Nephthysia</taxon>
    </lineage>
</organism>
<feature type="domain" description="Phosphoribosyltransferase" evidence="16">
    <location>
        <begin position="98"/>
        <end position="257"/>
    </location>
</feature>
<keyword evidence="9 15" id="KW-0479">Metal-binding</keyword>
<keyword evidence="12 15" id="KW-0460">Magnesium</keyword>
<gene>
    <name evidence="17" type="primary">hpt</name>
    <name evidence="17" type="ORF">JF922_11555</name>
</gene>
<dbReference type="GO" id="GO:0000166">
    <property type="term" value="F:nucleotide binding"/>
    <property type="evidence" value="ECO:0007669"/>
    <property type="project" value="UniProtKB-KW"/>
</dbReference>
<dbReference type="EMBL" id="JAEKNR010000122">
    <property type="protein sequence ID" value="MBJ7598704.1"/>
    <property type="molecule type" value="Genomic_DNA"/>
</dbReference>
<dbReference type="Pfam" id="PF00156">
    <property type="entry name" value="Pribosyltran"/>
    <property type="match status" value="1"/>
</dbReference>
<evidence type="ECO:0000256" key="10">
    <source>
        <dbReference type="ARBA" id="ARBA00022726"/>
    </source>
</evidence>
<dbReference type="RefSeq" id="WP_338201909.1">
    <property type="nucleotide sequence ID" value="NZ_JAEKNR010000122.1"/>
</dbReference>
<dbReference type="AlphaFoldDB" id="A0A934K2F9"/>
<sequence length="283" mass="32043">MAFPIAWDGDRVAEMFTPDFYLPEHDLYVEVTTMKQSLVTPKNRKLRLVRELYPDVKVKLLYKRDYEQLLAQAGYAHTDLVNLRKQQIQEILISPVELETRVRALASRISRDYRGSSIVLVGVLKGVTFFLADLARQITVPMAIDYLGVGRYSREHADITQQTFGFAGTARQSRRIGIQRDLDNPIAGRHVILVEDVVNTGLTLDFLLGALGAREPASVNVVTLLDRPARRLVNVPLKYVGFQIPNDFVVGYGLDYRELYRNLPFICVLKPSVYVQPPALPLS</sequence>
<evidence type="ECO:0000256" key="7">
    <source>
        <dbReference type="ARBA" id="ARBA00022676"/>
    </source>
</evidence>
<accession>A0A934K2F9</accession>
<evidence type="ECO:0000313" key="17">
    <source>
        <dbReference type="EMBL" id="MBJ7598704.1"/>
    </source>
</evidence>
<dbReference type="GO" id="GO:0016757">
    <property type="term" value="F:glycosyltransferase activity"/>
    <property type="evidence" value="ECO:0007669"/>
    <property type="project" value="UniProtKB-KW"/>
</dbReference>
<evidence type="ECO:0000256" key="3">
    <source>
        <dbReference type="ARBA" id="ARBA00004669"/>
    </source>
</evidence>
<evidence type="ECO:0000256" key="12">
    <source>
        <dbReference type="ARBA" id="ARBA00022842"/>
    </source>
</evidence>
<dbReference type="InterPro" id="IPR050408">
    <property type="entry name" value="HGPRT"/>
</dbReference>
<evidence type="ECO:0000256" key="9">
    <source>
        <dbReference type="ARBA" id="ARBA00022723"/>
    </source>
</evidence>
<evidence type="ECO:0000256" key="1">
    <source>
        <dbReference type="ARBA" id="ARBA00001946"/>
    </source>
</evidence>
<keyword evidence="8 15" id="KW-0808">Transferase</keyword>
<dbReference type="NCBIfam" id="TIGR01203">
    <property type="entry name" value="HGPRTase"/>
    <property type="match status" value="1"/>
</dbReference>
<evidence type="ECO:0000259" key="16">
    <source>
        <dbReference type="Pfam" id="PF00156"/>
    </source>
</evidence>
<dbReference type="Gene3D" id="3.40.50.2020">
    <property type="match status" value="1"/>
</dbReference>
<evidence type="ECO:0000256" key="5">
    <source>
        <dbReference type="ARBA" id="ARBA00008391"/>
    </source>
</evidence>
<evidence type="ECO:0000313" key="18">
    <source>
        <dbReference type="Proteomes" id="UP000612893"/>
    </source>
</evidence>
<evidence type="ECO:0000256" key="14">
    <source>
        <dbReference type="ARBA" id="ARBA00049402"/>
    </source>
</evidence>
<dbReference type="InterPro" id="IPR000836">
    <property type="entry name" value="PRTase_dom"/>
</dbReference>
<keyword evidence="18" id="KW-1185">Reference proteome</keyword>
<dbReference type="GO" id="GO:0046872">
    <property type="term" value="F:metal ion binding"/>
    <property type="evidence" value="ECO:0007669"/>
    <property type="project" value="UniProtKB-KW"/>
</dbReference>
<name>A0A934K2F9_9BACT</name>
<dbReference type="Gene3D" id="3.40.91.30">
    <property type="match status" value="1"/>
</dbReference>
<comment type="pathway">
    <text evidence="3 15">Purine metabolism; IMP biosynthesis via salvage pathway; IMP from hypoxanthine: step 1/1.</text>
</comment>